<evidence type="ECO:0000259" key="2">
    <source>
        <dbReference type="Pfam" id="PF14579"/>
    </source>
</evidence>
<dbReference type="InterPro" id="IPR004805">
    <property type="entry name" value="DnaE2/DnaE/PolC"/>
</dbReference>
<organism evidence="3 4">
    <name type="scientific">candidate division KSB3 bacterium</name>
    <dbReference type="NCBI Taxonomy" id="2044937"/>
    <lineage>
        <taxon>Bacteria</taxon>
        <taxon>candidate division KSB3</taxon>
    </lineage>
</organism>
<accession>A0A2G6K8J7</accession>
<feature type="domain" description="DNA polymerase helix-hairpin-helix motif" evidence="2">
    <location>
        <begin position="39"/>
        <end position="129"/>
    </location>
</feature>
<feature type="region of interest" description="Disordered" evidence="1">
    <location>
        <begin position="197"/>
        <end position="375"/>
    </location>
</feature>
<evidence type="ECO:0000313" key="3">
    <source>
        <dbReference type="EMBL" id="PIE31302.1"/>
    </source>
</evidence>
<dbReference type="InterPro" id="IPR029460">
    <property type="entry name" value="DNAPol_HHH"/>
</dbReference>
<dbReference type="AlphaFoldDB" id="A0A2G6K8J7"/>
<gene>
    <name evidence="3" type="ORF">CSA56_18685</name>
</gene>
<evidence type="ECO:0000313" key="4">
    <source>
        <dbReference type="Proteomes" id="UP000230821"/>
    </source>
</evidence>
<comment type="caution">
    <text evidence="3">The sequence shown here is derived from an EMBL/GenBank/DDBJ whole genome shotgun (WGS) entry which is preliminary data.</text>
</comment>
<dbReference type="GO" id="GO:0006260">
    <property type="term" value="P:DNA replication"/>
    <property type="evidence" value="ECO:0007669"/>
    <property type="project" value="InterPro"/>
</dbReference>
<dbReference type="Proteomes" id="UP000230821">
    <property type="component" value="Unassembled WGS sequence"/>
</dbReference>
<feature type="compositionally biased region" description="Acidic residues" evidence="1">
    <location>
        <begin position="200"/>
        <end position="209"/>
    </location>
</feature>
<dbReference type="PANTHER" id="PTHR32294:SF0">
    <property type="entry name" value="DNA POLYMERASE III SUBUNIT ALPHA"/>
    <property type="match status" value="1"/>
</dbReference>
<dbReference type="EMBL" id="PDSK01000156">
    <property type="protein sequence ID" value="PIE31302.1"/>
    <property type="molecule type" value="Genomic_DNA"/>
</dbReference>
<evidence type="ECO:0000256" key="1">
    <source>
        <dbReference type="SAM" id="MobiDB-lite"/>
    </source>
</evidence>
<sequence length="430" mass="47854">MEQQATSEQLLTMIEEAVSAEKQNNERIVSFFQECFQLGIDILPLDINRSEASCVFETETSLRLGFSVILSGNAPFLESFLTDRREKGHFQNFQDCCERLDLAAVPNVFFPRCIESGAFDTIEESRARLFKGYEKIVKAVQSSKAEEASNQISLFAALPAAAAISVPPLPQVDEWTDEERIDHEKHAMGFSFTAYLSQQEESEETESESEAAPHVAEETSSDYHEQEEVRDTSEKNDKKESAEDETDESVSPSDREKVGESQEPQKVGDSLPAAANDDGSEVSPAESPEDAESNIPNAQKNGVPGMETKDSGIVAPPFDDDIPPFPPETFTAEELDASFPQGFDEPPHPAREDAETDSEAERGPTPEETSAEHAVSQFQHVILQCRLKTTTEQTLLRIQELCRQHTGELMLFLEFIGENQQKTYMPMASR</sequence>
<dbReference type="GO" id="GO:0008408">
    <property type="term" value="F:3'-5' exonuclease activity"/>
    <property type="evidence" value="ECO:0007669"/>
    <property type="project" value="InterPro"/>
</dbReference>
<dbReference type="PANTHER" id="PTHR32294">
    <property type="entry name" value="DNA POLYMERASE III SUBUNIT ALPHA"/>
    <property type="match status" value="1"/>
</dbReference>
<protein>
    <recommendedName>
        <fullName evidence="2">DNA polymerase helix-hairpin-helix motif domain-containing protein</fullName>
    </recommendedName>
</protein>
<dbReference type="Pfam" id="PF14579">
    <property type="entry name" value="HHH_6"/>
    <property type="match status" value="1"/>
</dbReference>
<proteinExistence type="predicted"/>
<reference evidence="3 4" key="1">
    <citation type="submission" date="2017-10" db="EMBL/GenBank/DDBJ databases">
        <title>Novel microbial diversity and functional potential in the marine mammal oral microbiome.</title>
        <authorList>
            <person name="Dudek N.K."/>
            <person name="Sun C.L."/>
            <person name="Burstein D."/>
            <person name="Kantor R.S."/>
            <person name="Aliaga Goltsman D.S."/>
            <person name="Bik E.M."/>
            <person name="Thomas B.C."/>
            <person name="Banfield J.F."/>
            <person name="Relman D.A."/>
        </authorList>
    </citation>
    <scope>NUCLEOTIDE SEQUENCE [LARGE SCALE GENOMIC DNA]</scope>
    <source>
        <strain evidence="3">DOLJORAL78_47_16</strain>
    </source>
</reference>
<dbReference type="Gene3D" id="1.10.150.870">
    <property type="match status" value="1"/>
</dbReference>
<feature type="compositionally biased region" description="Basic and acidic residues" evidence="1">
    <location>
        <begin position="215"/>
        <end position="241"/>
    </location>
</feature>
<feature type="compositionally biased region" description="Basic and acidic residues" evidence="1">
    <location>
        <begin position="345"/>
        <end position="365"/>
    </location>
</feature>
<name>A0A2G6K8J7_9BACT</name>